<dbReference type="OrthoDB" id="1301880at2759"/>
<gene>
    <name evidence="1" type="ORF">TSUD_217740</name>
</gene>
<evidence type="ECO:0000313" key="1">
    <source>
        <dbReference type="EMBL" id="GAU36717.1"/>
    </source>
</evidence>
<evidence type="ECO:0008006" key="3">
    <source>
        <dbReference type="Google" id="ProtNLM"/>
    </source>
</evidence>
<reference evidence="2" key="1">
    <citation type="journal article" date="2017" name="Front. Plant Sci.">
        <title>Climate Clever Clovers: New Paradigm to Reduce the Environmental Footprint of Ruminants by Breeding Low Methanogenic Forages Utilizing Haplotype Variation.</title>
        <authorList>
            <person name="Kaur P."/>
            <person name="Appels R."/>
            <person name="Bayer P.E."/>
            <person name="Keeble-Gagnere G."/>
            <person name="Wang J."/>
            <person name="Hirakawa H."/>
            <person name="Shirasawa K."/>
            <person name="Vercoe P."/>
            <person name="Stefanova K."/>
            <person name="Durmic Z."/>
            <person name="Nichols P."/>
            <person name="Revell C."/>
            <person name="Isobe S.N."/>
            <person name="Edwards D."/>
            <person name="Erskine W."/>
        </authorList>
    </citation>
    <scope>NUCLEOTIDE SEQUENCE [LARGE SCALE GENOMIC DNA]</scope>
    <source>
        <strain evidence="2">cv. Daliak</strain>
    </source>
</reference>
<dbReference type="AlphaFoldDB" id="A0A2Z6P2X2"/>
<proteinExistence type="predicted"/>
<accession>A0A2Z6P2X2</accession>
<evidence type="ECO:0000313" key="2">
    <source>
        <dbReference type="Proteomes" id="UP000242715"/>
    </source>
</evidence>
<dbReference type="PANTHER" id="PTHR33116:SF78">
    <property type="entry name" value="OS12G0587133 PROTEIN"/>
    <property type="match status" value="1"/>
</dbReference>
<protein>
    <recommendedName>
        <fullName evidence="3">Reverse transcriptase zinc-binding domain-containing protein</fullName>
    </recommendedName>
</protein>
<keyword evidence="2" id="KW-1185">Reference proteome</keyword>
<sequence>MLVGVNIFESWLQAAATTMRCRVGKILFLYLGLPIGGDQRRLGFWTPVLTRIQNRLSGWKSRFLSFGGRLILLKSVLTSFPVFALSFFKAPSGGLWFRVLAAHYGVERGRLREGGRNGSSWWREIVRIRDGIGVTLRERFGLLFDLTEHKSGTVADMCPLGLTPTISH</sequence>
<name>A0A2Z6P2X2_TRISU</name>
<organism evidence="1 2">
    <name type="scientific">Trifolium subterraneum</name>
    <name type="common">Subterranean clover</name>
    <dbReference type="NCBI Taxonomy" id="3900"/>
    <lineage>
        <taxon>Eukaryota</taxon>
        <taxon>Viridiplantae</taxon>
        <taxon>Streptophyta</taxon>
        <taxon>Embryophyta</taxon>
        <taxon>Tracheophyta</taxon>
        <taxon>Spermatophyta</taxon>
        <taxon>Magnoliopsida</taxon>
        <taxon>eudicotyledons</taxon>
        <taxon>Gunneridae</taxon>
        <taxon>Pentapetalae</taxon>
        <taxon>rosids</taxon>
        <taxon>fabids</taxon>
        <taxon>Fabales</taxon>
        <taxon>Fabaceae</taxon>
        <taxon>Papilionoideae</taxon>
        <taxon>50 kb inversion clade</taxon>
        <taxon>NPAAA clade</taxon>
        <taxon>Hologalegina</taxon>
        <taxon>IRL clade</taxon>
        <taxon>Trifolieae</taxon>
        <taxon>Trifolium</taxon>
    </lineage>
</organism>
<dbReference type="EMBL" id="DF973638">
    <property type="protein sequence ID" value="GAU36717.1"/>
    <property type="molecule type" value="Genomic_DNA"/>
</dbReference>
<dbReference type="Proteomes" id="UP000242715">
    <property type="component" value="Unassembled WGS sequence"/>
</dbReference>
<dbReference type="PANTHER" id="PTHR33116">
    <property type="entry name" value="REVERSE TRANSCRIPTASE ZINC-BINDING DOMAIN-CONTAINING PROTEIN-RELATED-RELATED"/>
    <property type="match status" value="1"/>
</dbReference>